<dbReference type="PANTHER" id="PTHR47268:SF4">
    <property type="entry name" value="ACYLPHOSPHATASE"/>
    <property type="match status" value="1"/>
</dbReference>
<dbReference type="Proteomes" id="UP000886724">
    <property type="component" value="Unassembled WGS sequence"/>
</dbReference>
<comment type="similarity">
    <text evidence="1 6">Belongs to the acylphosphatase family.</text>
</comment>
<evidence type="ECO:0000256" key="5">
    <source>
        <dbReference type="PROSITE-ProRule" id="PRU00520"/>
    </source>
</evidence>
<reference evidence="8" key="1">
    <citation type="journal article" date="2021" name="PeerJ">
        <title>Extensive microbial diversity within the chicken gut microbiome revealed by metagenomics and culture.</title>
        <authorList>
            <person name="Gilroy R."/>
            <person name="Ravi A."/>
            <person name="Getino M."/>
            <person name="Pursley I."/>
            <person name="Horton D.L."/>
            <person name="Alikhan N.F."/>
            <person name="Baker D."/>
            <person name="Gharbi K."/>
            <person name="Hall N."/>
            <person name="Watson M."/>
            <person name="Adriaenssens E.M."/>
            <person name="Foster-Nyarko E."/>
            <person name="Jarju S."/>
            <person name="Secka A."/>
            <person name="Antonio M."/>
            <person name="Oren A."/>
            <person name="Chaudhuri R.R."/>
            <person name="La Ragione R."/>
            <person name="Hildebrand F."/>
            <person name="Pallen M.J."/>
        </authorList>
    </citation>
    <scope>NUCLEOTIDE SEQUENCE</scope>
    <source>
        <strain evidence="8">ChiGjej1B1-14440</strain>
    </source>
</reference>
<organism evidence="8 9">
    <name type="scientific">Candidatus Erysipelatoclostridium merdavium</name>
    <dbReference type="NCBI Taxonomy" id="2838566"/>
    <lineage>
        <taxon>Bacteria</taxon>
        <taxon>Bacillati</taxon>
        <taxon>Bacillota</taxon>
        <taxon>Erysipelotrichia</taxon>
        <taxon>Erysipelotrichales</taxon>
        <taxon>Erysipelotrichales incertae sedis</taxon>
    </lineage>
</organism>
<evidence type="ECO:0000256" key="1">
    <source>
        <dbReference type="ARBA" id="ARBA00005614"/>
    </source>
</evidence>
<evidence type="ECO:0000313" key="8">
    <source>
        <dbReference type="EMBL" id="HIX81923.1"/>
    </source>
</evidence>
<dbReference type="InterPro" id="IPR020456">
    <property type="entry name" value="Acylphosphatase"/>
</dbReference>
<protein>
    <recommendedName>
        <fullName evidence="3 5">acylphosphatase</fullName>
        <ecNumber evidence="2 5">3.6.1.7</ecNumber>
    </recommendedName>
</protein>
<evidence type="ECO:0000313" key="9">
    <source>
        <dbReference type="Proteomes" id="UP000886724"/>
    </source>
</evidence>
<dbReference type="PRINTS" id="PR00112">
    <property type="entry name" value="ACYLPHPHTASE"/>
</dbReference>
<sequence length="90" mass="10604">MLVRKHYIFKGRVQGVGFRFTTYQKATALNLTGWVRNLYDGSVEACFQGEETKIQQLIKEMQNIRYIIIDDIEVEDLTIQPSEHSFEIKY</sequence>
<proteinExistence type="inferred from homology"/>
<gene>
    <name evidence="8" type="ORF">H9980_08145</name>
</gene>
<evidence type="ECO:0000259" key="7">
    <source>
        <dbReference type="PROSITE" id="PS51160"/>
    </source>
</evidence>
<dbReference type="PROSITE" id="PS51160">
    <property type="entry name" value="ACYLPHOSPHATASE_3"/>
    <property type="match status" value="1"/>
</dbReference>
<dbReference type="PROSITE" id="PS00151">
    <property type="entry name" value="ACYLPHOSPHATASE_2"/>
    <property type="match status" value="1"/>
</dbReference>
<dbReference type="EMBL" id="DXET01000177">
    <property type="protein sequence ID" value="HIX81923.1"/>
    <property type="molecule type" value="Genomic_DNA"/>
</dbReference>
<accession>A0A9D1XLX5</accession>
<dbReference type="Gene3D" id="3.30.70.100">
    <property type="match status" value="1"/>
</dbReference>
<comment type="caution">
    <text evidence="8">The sequence shown here is derived from an EMBL/GenBank/DDBJ whole genome shotgun (WGS) entry which is preliminary data.</text>
</comment>
<dbReference type="InterPro" id="IPR017968">
    <property type="entry name" value="Acylphosphatase_CS"/>
</dbReference>
<dbReference type="Pfam" id="PF00708">
    <property type="entry name" value="Acylphosphatase"/>
    <property type="match status" value="1"/>
</dbReference>
<evidence type="ECO:0000256" key="2">
    <source>
        <dbReference type="ARBA" id="ARBA00012150"/>
    </source>
</evidence>
<keyword evidence="5" id="KW-0378">Hydrolase</keyword>
<dbReference type="AlphaFoldDB" id="A0A9D1XLX5"/>
<feature type="active site" evidence="5">
    <location>
        <position position="37"/>
    </location>
</feature>
<reference evidence="8" key="2">
    <citation type="submission" date="2021-04" db="EMBL/GenBank/DDBJ databases">
        <authorList>
            <person name="Gilroy R."/>
        </authorList>
    </citation>
    <scope>NUCLEOTIDE SEQUENCE</scope>
    <source>
        <strain evidence="8">ChiGjej1B1-14440</strain>
    </source>
</reference>
<dbReference type="InterPro" id="IPR001792">
    <property type="entry name" value="Acylphosphatase-like_dom"/>
</dbReference>
<feature type="active site" evidence="5">
    <location>
        <position position="19"/>
    </location>
</feature>
<dbReference type="SUPFAM" id="SSF54975">
    <property type="entry name" value="Acylphosphatase/BLUF domain-like"/>
    <property type="match status" value="1"/>
</dbReference>
<evidence type="ECO:0000256" key="6">
    <source>
        <dbReference type="RuleBase" id="RU004168"/>
    </source>
</evidence>
<comment type="catalytic activity">
    <reaction evidence="4 5">
        <text>an acyl phosphate + H2O = a carboxylate + phosphate + H(+)</text>
        <dbReference type="Rhea" id="RHEA:14965"/>
        <dbReference type="ChEBI" id="CHEBI:15377"/>
        <dbReference type="ChEBI" id="CHEBI:15378"/>
        <dbReference type="ChEBI" id="CHEBI:29067"/>
        <dbReference type="ChEBI" id="CHEBI:43474"/>
        <dbReference type="ChEBI" id="CHEBI:59918"/>
        <dbReference type="EC" id="3.6.1.7"/>
    </reaction>
</comment>
<dbReference type="PANTHER" id="PTHR47268">
    <property type="entry name" value="ACYLPHOSPHATASE"/>
    <property type="match status" value="1"/>
</dbReference>
<evidence type="ECO:0000256" key="3">
    <source>
        <dbReference type="ARBA" id="ARBA00015991"/>
    </source>
</evidence>
<evidence type="ECO:0000256" key="4">
    <source>
        <dbReference type="ARBA" id="ARBA00047645"/>
    </source>
</evidence>
<dbReference type="GO" id="GO:0003998">
    <property type="term" value="F:acylphosphatase activity"/>
    <property type="evidence" value="ECO:0007669"/>
    <property type="project" value="UniProtKB-EC"/>
</dbReference>
<dbReference type="InterPro" id="IPR036046">
    <property type="entry name" value="Acylphosphatase-like_dom_sf"/>
</dbReference>
<feature type="domain" description="Acylphosphatase-like" evidence="7">
    <location>
        <begin position="4"/>
        <end position="90"/>
    </location>
</feature>
<name>A0A9D1XLX5_9FIRM</name>
<dbReference type="EC" id="3.6.1.7" evidence="2 5"/>